<feature type="domain" description="Transglycosylase SLT" evidence="3">
    <location>
        <begin position="39"/>
        <end position="138"/>
    </location>
</feature>
<dbReference type="Gene3D" id="1.10.530.10">
    <property type="match status" value="1"/>
</dbReference>
<dbReference type="Pfam" id="PF01464">
    <property type="entry name" value="SLT"/>
    <property type="match status" value="1"/>
</dbReference>
<accession>A0A062TTE5</accession>
<sequence length="228" mass="24673">MVARLALCGLFQGVVISDVAYAETAPLKASKSSRSYAAYITEASQRFGIPEHWLVAIMRAESAGAARAESAKGAMGLMQIMPDTWEELRARYGLGRDPFDPRDNILAGAAYLRELHDRFGSPGFLAAYNAGPTRYAEHLATGRPLPRETRDYVATLMPLLSASVAAERREQSAILTVDWRTAPLFAAHNDRQSAADETHPGSGTDVYPPHTSGASDSLFPPHGTGDQR</sequence>
<name>A0A062TTE5_9PROT</name>
<dbReference type="PANTHER" id="PTHR37423">
    <property type="entry name" value="SOLUBLE LYTIC MUREIN TRANSGLYCOSYLASE-RELATED"/>
    <property type="match status" value="1"/>
</dbReference>
<dbReference type="InterPro" id="IPR023346">
    <property type="entry name" value="Lysozyme-like_dom_sf"/>
</dbReference>
<protein>
    <submittedName>
        <fullName evidence="4">Lytic transglycosylase</fullName>
    </submittedName>
</protein>
<dbReference type="Proteomes" id="UP000249123">
    <property type="component" value="Unassembled WGS sequence"/>
</dbReference>
<reference evidence="4 5" key="1">
    <citation type="submission" date="2013-04" db="EMBL/GenBank/DDBJ databases">
        <title>Hyphomonas sp. T24B3 Genome Sequencing.</title>
        <authorList>
            <person name="Lai Q."/>
            <person name="Shao Z."/>
        </authorList>
    </citation>
    <scope>NUCLEOTIDE SEQUENCE [LARGE SCALE GENOMIC DNA]</scope>
    <source>
        <strain evidence="4 5">T24B3</strain>
    </source>
</reference>
<comment type="similarity">
    <text evidence="2">Belongs to the virb1 family.</text>
</comment>
<dbReference type="CDD" id="cd00254">
    <property type="entry name" value="LT-like"/>
    <property type="match status" value="1"/>
</dbReference>
<dbReference type="SUPFAM" id="SSF53955">
    <property type="entry name" value="Lysozyme-like"/>
    <property type="match status" value="1"/>
</dbReference>
<organism evidence="4 5">
    <name type="scientific">Hyphomonas pacifica</name>
    <dbReference type="NCBI Taxonomy" id="1280941"/>
    <lineage>
        <taxon>Bacteria</taxon>
        <taxon>Pseudomonadati</taxon>
        <taxon>Pseudomonadota</taxon>
        <taxon>Alphaproteobacteria</taxon>
        <taxon>Hyphomonadales</taxon>
        <taxon>Hyphomonadaceae</taxon>
        <taxon>Hyphomonas</taxon>
    </lineage>
</organism>
<evidence type="ECO:0000256" key="1">
    <source>
        <dbReference type="ARBA" id="ARBA00007734"/>
    </source>
</evidence>
<evidence type="ECO:0000313" key="5">
    <source>
        <dbReference type="Proteomes" id="UP000249123"/>
    </source>
</evidence>
<gene>
    <name evidence="4" type="ORF">HY3_12815</name>
</gene>
<proteinExistence type="inferred from homology"/>
<dbReference type="EMBL" id="AWFB01000019">
    <property type="protein sequence ID" value="RAN33535.1"/>
    <property type="molecule type" value="Genomic_DNA"/>
</dbReference>
<dbReference type="STRING" id="1280941.HY2_11900"/>
<evidence type="ECO:0000256" key="2">
    <source>
        <dbReference type="ARBA" id="ARBA00009387"/>
    </source>
</evidence>
<keyword evidence="5" id="KW-1185">Reference proteome</keyword>
<dbReference type="PANTHER" id="PTHR37423:SF2">
    <property type="entry name" value="MEMBRANE-BOUND LYTIC MUREIN TRANSGLYCOSYLASE C"/>
    <property type="match status" value="1"/>
</dbReference>
<dbReference type="InterPro" id="IPR008258">
    <property type="entry name" value="Transglycosylase_SLT_dom_1"/>
</dbReference>
<comment type="similarity">
    <text evidence="1">Belongs to the transglycosylase Slt family.</text>
</comment>
<evidence type="ECO:0000313" key="4">
    <source>
        <dbReference type="EMBL" id="RAN33535.1"/>
    </source>
</evidence>
<dbReference type="AlphaFoldDB" id="A0A062TTE5"/>
<evidence type="ECO:0000259" key="3">
    <source>
        <dbReference type="Pfam" id="PF01464"/>
    </source>
</evidence>
<comment type="caution">
    <text evidence="4">The sequence shown here is derived from an EMBL/GenBank/DDBJ whole genome shotgun (WGS) entry which is preliminary data.</text>
</comment>
<dbReference type="eggNOG" id="COG0741">
    <property type="taxonomic scope" value="Bacteria"/>
</dbReference>